<dbReference type="InterPro" id="IPR036291">
    <property type="entry name" value="NAD(P)-bd_dom_sf"/>
</dbReference>
<dbReference type="EMBL" id="FMHV01000002">
    <property type="protein sequence ID" value="SCL34304.1"/>
    <property type="molecule type" value="Genomic_DNA"/>
</dbReference>
<evidence type="ECO:0000256" key="1">
    <source>
        <dbReference type="ARBA" id="ARBA00006484"/>
    </source>
</evidence>
<keyword evidence="2" id="KW-0560">Oxidoreductase</keyword>
<dbReference type="InterPro" id="IPR057326">
    <property type="entry name" value="KR_dom"/>
</dbReference>
<dbReference type="PROSITE" id="PS00061">
    <property type="entry name" value="ADH_SHORT"/>
    <property type="match status" value="1"/>
</dbReference>
<evidence type="ECO:0000256" key="2">
    <source>
        <dbReference type="ARBA" id="ARBA00023002"/>
    </source>
</evidence>
<dbReference type="PANTHER" id="PTHR42760:SF133">
    <property type="entry name" value="3-OXOACYL-[ACYL-CARRIER-PROTEIN] REDUCTASE"/>
    <property type="match status" value="1"/>
</dbReference>
<dbReference type="Gene3D" id="3.40.50.720">
    <property type="entry name" value="NAD(P)-binding Rossmann-like Domain"/>
    <property type="match status" value="1"/>
</dbReference>
<dbReference type="SUPFAM" id="SSF51735">
    <property type="entry name" value="NAD(P)-binding Rossmann-fold domains"/>
    <property type="match status" value="1"/>
</dbReference>
<comment type="similarity">
    <text evidence="1">Belongs to the short-chain dehydrogenases/reductases (SDR) family.</text>
</comment>
<dbReference type="RefSeq" id="WP_091345061.1">
    <property type="nucleotide sequence ID" value="NZ_FMHV01000002.1"/>
</dbReference>
<name>A0A1C6SXH9_9ACTN</name>
<dbReference type="GO" id="GO:0016616">
    <property type="term" value="F:oxidoreductase activity, acting on the CH-OH group of donors, NAD or NADP as acceptor"/>
    <property type="evidence" value="ECO:0007669"/>
    <property type="project" value="TreeGrafter"/>
</dbReference>
<protein>
    <submittedName>
        <fullName evidence="4">3-oxoacyl-[acyl-carrier protein] reductase</fullName>
    </submittedName>
</protein>
<dbReference type="InterPro" id="IPR002347">
    <property type="entry name" value="SDR_fam"/>
</dbReference>
<dbReference type="Proteomes" id="UP000199413">
    <property type="component" value="Unassembled WGS sequence"/>
</dbReference>
<organism evidence="4 5">
    <name type="scientific">Micromonospora rhizosphaerae</name>
    <dbReference type="NCBI Taxonomy" id="568872"/>
    <lineage>
        <taxon>Bacteria</taxon>
        <taxon>Bacillati</taxon>
        <taxon>Actinomycetota</taxon>
        <taxon>Actinomycetes</taxon>
        <taxon>Micromonosporales</taxon>
        <taxon>Micromonosporaceae</taxon>
        <taxon>Micromonospora</taxon>
    </lineage>
</organism>
<dbReference type="PRINTS" id="PR00080">
    <property type="entry name" value="SDRFAMILY"/>
</dbReference>
<dbReference type="FunFam" id="3.40.50.720:FF:000084">
    <property type="entry name" value="Short-chain dehydrogenase reductase"/>
    <property type="match status" value="1"/>
</dbReference>
<dbReference type="AlphaFoldDB" id="A0A1C6SXH9"/>
<dbReference type="CDD" id="cd05233">
    <property type="entry name" value="SDR_c"/>
    <property type="match status" value="1"/>
</dbReference>
<evidence type="ECO:0000313" key="4">
    <source>
        <dbReference type="EMBL" id="SCL34304.1"/>
    </source>
</evidence>
<reference evidence="5" key="1">
    <citation type="submission" date="2016-06" db="EMBL/GenBank/DDBJ databases">
        <authorList>
            <person name="Varghese N."/>
            <person name="Submissions Spin"/>
        </authorList>
    </citation>
    <scope>NUCLEOTIDE SEQUENCE [LARGE SCALE GENOMIC DNA]</scope>
    <source>
        <strain evidence="5">DSM 45431</strain>
    </source>
</reference>
<accession>A0A1C6SXH9</accession>
<dbReference type="STRING" id="568872.GA0070624_4955"/>
<dbReference type="OrthoDB" id="9809287at2"/>
<evidence type="ECO:0000313" key="5">
    <source>
        <dbReference type="Proteomes" id="UP000199413"/>
    </source>
</evidence>
<sequence length="275" mass="28811">MRFEGKNALVTGASNGIGAAIAERLAAEGAALCLLAAPQDEAHLKEVAEKLRAESGAKVVTVTGDIGDADTAERALAAACDAFGGVDLLASNAGIGIWENILDTPIEDFDRVMRVNTRGQYAVTSTVARHMSRRGGGAMVLTASTASLFGEEGQIIYNTSKGAVMALARSLAVDLARYGIRVNALAPGWVRTRATVAEVDDVAIWSKHRTRIPLDRPGEPAELAAVACFLLSDDASYMTGSVVMCDGGLTAGYRASDWDAVERPLSPRTPGLFDS</sequence>
<dbReference type="Pfam" id="PF13561">
    <property type="entry name" value="adh_short_C2"/>
    <property type="match status" value="1"/>
</dbReference>
<dbReference type="PRINTS" id="PR00081">
    <property type="entry name" value="GDHRDH"/>
</dbReference>
<proteinExistence type="inferred from homology"/>
<dbReference type="PANTHER" id="PTHR42760">
    <property type="entry name" value="SHORT-CHAIN DEHYDROGENASES/REDUCTASES FAMILY MEMBER"/>
    <property type="match status" value="1"/>
</dbReference>
<feature type="domain" description="Ketoreductase" evidence="3">
    <location>
        <begin position="6"/>
        <end position="189"/>
    </location>
</feature>
<dbReference type="InterPro" id="IPR020904">
    <property type="entry name" value="Sc_DH/Rdtase_CS"/>
</dbReference>
<dbReference type="SMART" id="SM00822">
    <property type="entry name" value="PKS_KR"/>
    <property type="match status" value="1"/>
</dbReference>
<evidence type="ECO:0000259" key="3">
    <source>
        <dbReference type="SMART" id="SM00822"/>
    </source>
</evidence>
<keyword evidence="5" id="KW-1185">Reference proteome</keyword>
<dbReference type="NCBIfam" id="NF005559">
    <property type="entry name" value="PRK07231.1"/>
    <property type="match status" value="1"/>
</dbReference>
<gene>
    <name evidence="4" type="ORF">GA0070624_4955</name>
</gene>